<keyword evidence="2" id="KW-1185">Reference proteome</keyword>
<reference evidence="1" key="1">
    <citation type="submission" date="2019-05" db="EMBL/GenBank/DDBJ databases">
        <title>Revised genome assembly of Burkholderiaceae (previously Ralstonia) sp. PBA.</title>
        <authorList>
            <person name="Gan H.M."/>
        </authorList>
    </citation>
    <scope>NUCLEOTIDE SEQUENCE</scope>
    <source>
        <strain evidence="1">PBA</strain>
    </source>
</reference>
<dbReference type="EMBL" id="AKCV02000025">
    <property type="protein sequence ID" value="TMS57224.1"/>
    <property type="molecule type" value="Genomic_DNA"/>
</dbReference>
<gene>
    <name evidence="1" type="primary">maiA</name>
    <name evidence="1" type="ORF">MW7_014835</name>
</gene>
<sequence length="214" mass="23988">MQLYSYFRSSAAFRVRIALELKGLPFDIVPVHLLREGGQQHTPEYLARNPDGLVPLLIDGDHVLNQSLAIIEYLDEAYPQPPLLPGDAGQRAHIRALALAIACEIHPLNNLRVLKYLKRTLEVSEDEKDAWYRHWITLGFGALERRLASDSRTGRYCVGDTPTLADACLVPQVFNAQRFAVDLAPYPTISRVFAQCMQLEAIQRATPAVQPDAE</sequence>
<dbReference type="EC" id="5.2.1.2" evidence="1"/>
<comment type="caution">
    <text evidence="1">The sequence shown here is derived from an EMBL/GenBank/DDBJ whole genome shotgun (WGS) entry which is preliminary data.</text>
</comment>
<evidence type="ECO:0000313" key="2">
    <source>
        <dbReference type="Proteomes" id="UP000004277"/>
    </source>
</evidence>
<protein>
    <submittedName>
        <fullName evidence="1">Maleylacetoacetate isomerase</fullName>
        <ecNumber evidence="1">5.2.1.2</ecNumber>
    </submittedName>
</protein>
<keyword evidence="1" id="KW-0413">Isomerase</keyword>
<proteinExistence type="predicted"/>
<dbReference type="Proteomes" id="UP000004277">
    <property type="component" value="Unassembled WGS sequence"/>
</dbReference>
<accession>A0ACD3SLY7</accession>
<name>A0ACD3SLY7_9BURK</name>
<evidence type="ECO:0000313" key="1">
    <source>
        <dbReference type="EMBL" id="TMS57224.1"/>
    </source>
</evidence>
<organism evidence="1 2">
    <name type="scientific">Imbroritus primus</name>
    <dbReference type="NCBI Taxonomy" id="3058603"/>
    <lineage>
        <taxon>Bacteria</taxon>
        <taxon>Pseudomonadati</taxon>
        <taxon>Pseudomonadota</taxon>
        <taxon>Betaproteobacteria</taxon>
        <taxon>Burkholderiales</taxon>
        <taxon>Burkholderiaceae</taxon>
        <taxon>Imbroritus</taxon>
    </lineage>
</organism>